<organism evidence="2 3">
    <name type="scientific">Galerina marginata (strain CBS 339.88)</name>
    <dbReference type="NCBI Taxonomy" id="685588"/>
    <lineage>
        <taxon>Eukaryota</taxon>
        <taxon>Fungi</taxon>
        <taxon>Dikarya</taxon>
        <taxon>Basidiomycota</taxon>
        <taxon>Agaricomycotina</taxon>
        <taxon>Agaricomycetes</taxon>
        <taxon>Agaricomycetidae</taxon>
        <taxon>Agaricales</taxon>
        <taxon>Agaricineae</taxon>
        <taxon>Strophariaceae</taxon>
        <taxon>Galerina</taxon>
    </lineage>
</organism>
<dbReference type="STRING" id="685588.A0A067SSG9"/>
<keyword evidence="3" id="KW-1185">Reference proteome</keyword>
<evidence type="ECO:0000256" key="1">
    <source>
        <dbReference type="SAM" id="MobiDB-lite"/>
    </source>
</evidence>
<dbReference type="AlphaFoldDB" id="A0A067SSG9"/>
<reference evidence="3" key="1">
    <citation type="journal article" date="2014" name="Proc. Natl. Acad. Sci. U.S.A.">
        <title>Extensive sampling of basidiomycete genomes demonstrates inadequacy of the white-rot/brown-rot paradigm for wood decay fungi.</title>
        <authorList>
            <person name="Riley R."/>
            <person name="Salamov A.A."/>
            <person name="Brown D.W."/>
            <person name="Nagy L.G."/>
            <person name="Floudas D."/>
            <person name="Held B.W."/>
            <person name="Levasseur A."/>
            <person name="Lombard V."/>
            <person name="Morin E."/>
            <person name="Otillar R."/>
            <person name="Lindquist E.A."/>
            <person name="Sun H."/>
            <person name="LaButti K.M."/>
            <person name="Schmutz J."/>
            <person name="Jabbour D."/>
            <person name="Luo H."/>
            <person name="Baker S.E."/>
            <person name="Pisabarro A.G."/>
            <person name="Walton J.D."/>
            <person name="Blanchette R.A."/>
            <person name="Henrissat B."/>
            <person name="Martin F."/>
            <person name="Cullen D."/>
            <person name="Hibbett D.S."/>
            <person name="Grigoriev I.V."/>
        </authorList>
    </citation>
    <scope>NUCLEOTIDE SEQUENCE [LARGE SCALE GENOMIC DNA]</scope>
    <source>
        <strain evidence="3">CBS 339.88</strain>
    </source>
</reference>
<dbReference type="HOGENOM" id="CLU_019839_0_0_1"/>
<feature type="region of interest" description="Disordered" evidence="1">
    <location>
        <begin position="653"/>
        <end position="682"/>
    </location>
</feature>
<dbReference type="OrthoDB" id="3070940at2759"/>
<feature type="region of interest" description="Disordered" evidence="1">
    <location>
        <begin position="107"/>
        <end position="127"/>
    </location>
</feature>
<dbReference type="EMBL" id="KL142384">
    <property type="protein sequence ID" value="KDR73905.1"/>
    <property type="molecule type" value="Genomic_DNA"/>
</dbReference>
<evidence type="ECO:0000313" key="2">
    <source>
        <dbReference type="EMBL" id="KDR73905.1"/>
    </source>
</evidence>
<proteinExistence type="predicted"/>
<accession>A0A067SSG9</accession>
<protein>
    <submittedName>
        <fullName evidence="2">Uncharacterized protein</fullName>
    </submittedName>
</protein>
<evidence type="ECO:0000313" key="3">
    <source>
        <dbReference type="Proteomes" id="UP000027222"/>
    </source>
</evidence>
<gene>
    <name evidence="2" type="ORF">GALMADRAFT_212135</name>
</gene>
<sequence length="706" mass="79449">MPTDIVPHNHLAFRSITGLLSQFPHARMPEALAGTLTDLDRKALRTLNSVTHLAVEDHEVVASVADPDFGSLDVLVCDNIVGVDKTPNARPQELVPWWRVLLTKNPRRNDSSSSKPVDLGRPPTIISAPKTPEGPIEAYLDNLEKKWEQPTKEVHLWTLGQLLLAKAQYPESAVYPRFMKYSIAMCAPKMLNRLEHEYSLIYIKALKALKNFPFQNAIVKDLVGTTAEIASDRSFLEDFVSMIKEDPAILPVPIPNIIRVFDQLTPDEDFKLYTNETRVEFHNTLIYLLDHLAEELRLLTVAKEKHEDITTTLDTIYLDGSALSFLARGHAIQLHFRTIEEHLVHTYNHSRFDEEISSLHDENDSFLTRWRLYQEWLFRMIIHFDATRILSSFASSGNFKYQNVSIKILEAPTPDNECLSWDVLLADTKIFPDDDPTDPKNPVTGKALTNLIRTAMSEHSAALTHQHLCDTMLEDRDAGCRRLHLGTLTRVPRYSDAAKFALDAVDKKMDEVEIQKKLKFLKGQVDDKLELVALPVNFYRKFEGTLHCEAILATLLNPEPRAAMAQDVRYTKVLTATEGLKPNFGVSKRTCPTCQRLLTSLSSEEMTFVTRSSHSTLTSCSLPLWTPAHIVDSMNEAFGRVLRRELEMLVTTRKTKGRGGRSVDSDTFSVDSSDAPAPVGKSFKELASGYHKSTTLGVASPPPPSS</sequence>
<dbReference type="Proteomes" id="UP000027222">
    <property type="component" value="Unassembled WGS sequence"/>
</dbReference>
<name>A0A067SSG9_GALM3</name>
<feature type="compositionally biased region" description="Low complexity" evidence="1">
    <location>
        <begin position="665"/>
        <end position="674"/>
    </location>
</feature>